<accession>C7Z6T3</accession>
<dbReference type="HOGENOM" id="CLU_912440_0_0_1"/>
<dbReference type="eggNOG" id="KOG1812">
    <property type="taxonomic scope" value="Eukaryota"/>
</dbReference>
<gene>
    <name evidence="1" type="ORF">NECHADRAFT_76205</name>
</gene>
<keyword evidence="2" id="KW-1185">Reference proteome</keyword>
<evidence type="ECO:0008006" key="3">
    <source>
        <dbReference type="Google" id="ProtNLM"/>
    </source>
</evidence>
<organism evidence="1 2">
    <name type="scientific">Fusarium vanettenii (strain ATCC MYA-4622 / CBS 123669 / FGSC 9596 / NRRL 45880 / 77-13-4)</name>
    <name type="common">Fusarium solani subsp. pisi</name>
    <dbReference type="NCBI Taxonomy" id="660122"/>
    <lineage>
        <taxon>Eukaryota</taxon>
        <taxon>Fungi</taxon>
        <taxon>Dikarya</taxon>
        <taxon>Ascomycota</taxon>
        <taxon>Pezizomycotina</taxon>
        <taxon>Sordariomycetes</taxon>
        <taxon>Hypocreomycetidae</taxon>
        <taxon>Hypocreales</taxon>
        <taxon>Nectriaceae</taxon>
        <taxon>Fusarium</taxon>
        <taxon>Fusarium solani species complex</taxon>
        <taxon>Fusarium vanettenii</taxon>
    </lineage>
</organism>
<dbReference type="RefSeq" id="XP_003046464.1">
    <property type="nucleotide sequence ID" value="XM_003046418.1"/>
</dbReference>
<evidence type="ECO:0000313" key="2">
    <source>
        <dbReference type="Proteomes" id="UP000005206"/>
    </source>
</evidence>
<reference evidence="1 2" key="1">
    <citation type="journal article" date="2009" name="PLoS Genet.">
        <title>The genome of Nectria haematococca: contribution of supernumerary chromosomes to gene expansion.</title>
        <authorList>
            <person name="Coleman J.J."/>
            <person name="Rounsley S.D."/>
            <person name="Rodriguez-Carres M."/>
            <person name="Kuo A."/>
            <person name="Wasmann C.C."/>
            <person name="Grimwood J."/>
            <person name="Schmutz J."/>
            <person name="Taga M."/>
            <person name="White G.J."/>
            <person name="Zhou S."/>
            <person name="Schwartz D.C."/>
            <person name="Freitag M."/>
            <person name="Ma L.J."/>
            <person name="Danchin E.G."/>
            <person name="Henrissat B."/>
            <person name="Coutinho P.M."/>
            <person name="Nelson D.R."/>
            <person name="Straney D."/>
            <person name="Napoli C.A."/>
            <person name="Barker B.M."/>
            <person name="Gribskov M."/>
            <person name="Rep M."/>
            <person name="Kroken S."/>
            <person name="Molnar I."/>
            <person name="Rensing C."/>
            <person name="Kennell J.C."/>
            <person name="Zamora J."/>
            <person name="Farman M.L."/>
            <person name="Selker E.U."/>
            <person name="Salamov A."/>
            <person name="Shapiro H."/>
            <person name="Pangilinan J."/>
            <person name="Lindquist E."/>
            <person name="Lamers C."/>
            <person name="Grigoriev I.V."/>
            <person name="Geiser D.M."/>
            <person name="Covert S.F."/>
            <person name="Temporini E."/>
            <person name="Vanetten H.D."/>
        </authorList>
    </citation>
    <scope>NUCLEOTIDE SEQUENCE [LARGE SCALE GENOMIC DNA]</scope>
    <source>
        <strain evidence="2">ATCC MYA-4622 / CBS 123669 / FGSC 9596 / NRRL 45880 / 77-13-4</strain>
    </source>
</reference>
<dbReference type="VEuPathDB" id="FungiDB:NECHADRAFT_76205"/>
<dbReference type="AlphaFoldDB" id="C7Z6T3"/>
<dbReference type="OrthoDB" id="10009520at2759"/>
<protein>
    <recommendedName>
        <fullName evidence="3">RING-type domain-containing protein</fullName>
    </recommendedName>
</protein>
<proteinExistence type="predicted"/>
<sequence length="305" mass="34693">MENREPEQKRACMEQVVGRFHDIDWRFVSSIAGHLGHDAEKIIGHILERQNLGYPYPKEPTEISLILKDNGPTDVGMEGWKEKQRANFRPRVKMIAGDFPYVPMKSIMEIMSNNKNHLYPSYMATLEIAAKTVFHGAPLPWTSKRYPSPLDKRYEDDNIFVTLGSTQDRTEGHLITELALCRLLRNQQSLRLSFLRMRRRDAIGLQQAMASGQASECEGCFTEYPMIQLIHCNGDQPHLFCPKCCATNADSQIAQSKYELRCISTEDCSASFSVGESSKFLSAEQVNAIDRARKEAAVEKDDQQQ</sequence>
<dbReference type="EMBL" id="GG698910">
    <property type="protein sequence ID" value="EEU40751.1"/>
    <property type="molecule type" value="Genomic_DNA"/>
</dbReference>
<name>C7Z6T3_FUSV7</name>
<dbReference type="Gene3D" id="3.30.40.10">
    <property type="entry name" value="Zinc/RING finger domain, C3HC4 (zinc finger)"/>
    <property type="match status" value="1"/>
</dbReference>
<dbReference type="Proteomes" id="UP000005206">
    <property type="component" value="Chromosome 2"/>
</dbReference>
<dbReference type="GeneID" id="9668806"/>
<dbReference type="STRING" id="660122.C7Z6T3"/>
<evidence type="ECO:0000313" key="1">
    <source>
        <dbReference type="EMBL" id="EEU40751.1"/>
    </source>
</evidence>
<dbReference type="InterPro" id="IPR013083">
    <property type="entry name" value="Znf_RING/FYVE/PHD"/>
</dbReference>
<dbReference type="KEGG" id="nhe:NECHADRAFT_76205"/>
<dbReference type="InParanoid" id="C7Z6T3"/>